<evidence type="ECO:0000256" key="4">
    <source>
        <dbReference type="ARBA" id="ARBA00022898"/>
    </source>
</evidence>
<dbReference type="InterPro" id="IPR018300">
    <property type="entry name" value="Aminotrans_IV_CS"/>
</dbReference>
<dbReference type="PANTHER" id="PTHR11236">
    <property type="entry name" value="AMINOBENZOATE/ANTHRANILATE SYNTHASE"/>
    <property type="match status" value="1"/>
</dbReference>
<dbReference type="SUPFAM" id="SSF56752">
    <property type="entry name" value="D-aminoacid aminotransferase-like PLP-dependent enzymes"/>
    <property type="match status" value="1"/>
</dbReference>
<evidence type="ECO:0000256" key="5">
    <source>
        <dbReference type="RuleBase" id="RU004516"/>
    </source>
</evidence>
<feature type="domain" description="Chorismate-utilising enzyme C-terminal" evidence="6">
    <location>
        <begin position="134"/>
        <end position="390"/>
    </location>
</feature>
<dbReference type="NCBIfam" id="TIGR00553">
    <property type="entry name" value="pabB"/>
    <property type="match status" value="1"/>
</dbReference>
<organism evidence="7 8">
    <name type="scientific">Aurantiacibacter luteus</name>
    <dbReference type="NCBI Taxonomy" id="1581420"/>
    <lineage>
        <taxon>Bacteria</taxon>
        <taxon>Pseudomonadati</taxon>
        <taxon>Pseudomonadota</taxon>
        <taxon>Alphaproteobacteria</taxon>
        <taxon>Sphingomonadales</taxon>
        <taxon>Erythrobacteraceae</taxon>
        <taxon>Aurantiacibacter</taxon>
    </lineage>
</organism>
<dbReference type="Proteomes" id="UP000053464">
    <property type="component" value="Unassembled WGS sequence"/>
</dbReference>
<dbReference type="GO" id="GO:0009396">
    <property type="term" value="P:folic acid-containing compound biosynthetic process"/>
    <property type="evidence" value="ECO:0007669"/>
    <property type="project" value="InterPro"/>
</dbReference>
<evidence type="ECO:0000256" key="1">
    <source>
        <dbReference type="ARBA" id="ARBA00001933"/>
    </source>
</evidence>
<dbReference type="Pfam" id="PF01063">
    <property type="entry name" value="Aminotran_4"/>
    <property type="match status" value="1"/>
</dbReference>
<dbReference type="SUPFAM" id="SSF56322">
    <property type="entry name" value="ADC synthase"/>
    <property type="match status" value="1"/>
</dbReference>
<dbReference type="OrthoDB" id="9803598at2"/>
<dbReference type="STRING" id="1581420.AAW00_07940"/>
<dbReference type="EMBL" id="LBHB01000002">
    <property type="protein sequence ID" value="KLE34191.1"/>
    <property type="molecule type" value="Genomic_DNA"/>
</dbReference>
<dbReference type="PATRIC" id="fig|1581420.6.peg.1629"/>
<dbReference type="InterPro" id="IPR005802">
    <property type="entry name" value="ADC_synth_comp_1"/>
</dbReference>
<dbReference type="PANTHER" id="PTHR11236:SF50">
    <property type="entry name" value="AMINODEOXYCHORISMATE SYNTHASE COMPONENT 1"/>
    <property type="match status" value="1"/>
</dbReference>
<protein>
    <recommendedName>
        <fullName evidence="3">Probable branched-chain-amino-acid aminotransferase</fullName>
    </recommendedName>
</protein>
<dbReference type="Gene3D" id="3.30.470.10">
    <property type="match status" value="1"/>
</dbReference>
<dbReference type="InterPro" id="IPR015890">
    <property type="entry name" value="Chorismate_C"/>
</dbReference>
<keyword evidence="4 5" id="KW-0663">Pyridoxal phosphate</keyword>
<dbReference type="AlphaFoldDB" id="A0A0G9MU39"/>
<dbReference type="InterPro" id="IPR043132">
    <property type="entry name" value="BCAT-like_C"/>
</dbReference>
<accession>A0A0G9MU39</accession>
<dbReference type="Gene3D" id="3.60.120.10">
    <property type="entry name" value="Anthranilate synthase"/>
    <property type="match status" value="1"/>
</dbReference>
<comment type="similarity">
    <text evidence="2">Belongs to the class-IV pyridoxal-phosphate-dependent aminotransferase family.</text>
</comment>
<dbReference type="RefSeq" id="WP_047003837.1">
    <property type="nucleotide sequence ID" value="NZ_LBHB01000002.1"/>
</dbReference>
<dbReference type="InterPro" id="IPR043131">
    <property type="entry name" value="BCAT-like_N"/>
</dbReference>
<dbReference type="InterPro" id="IPR005801">
    <property type="entry name" value="ADC_synthase"/>
</dbReference>
<evidence type="ECO:0000313" key="7">
    <source>
        <dbReference type="EMBL" id="KLE34191.1"/>
    </source>
</evidence>
<dbReference type="InterPro" id="IPR036038">
    <property type="entry name" value="Aminotransferase-like"/>
</dbReference>
<dbReference type="Gene3D" id="3.20.10.10">
    <property type="entry name" value="D-amino Acid Aminotransferase, subunit A, domain 2"/>
    <property type="match status" value="1"/>
</dbReference>
<reference evidence="7 8" key="1">
    <citation type="submission" date="2015-04" db="EMBL/GenBank/DDBJ databases">
        <title>The draft genome sequence of Erythrobacter luteus KA37.</title>
        <authorList>
            <person name="Zhuang L."/>
            <person name="Liu Y."/>
            <person name="Shao Z."/>
        </authorList>
    </citation>
    <scope>NUCLEOTIDE SEQUENCE [LARGE SCALE GENOMIC DNA]</scope>
    <source>
        <strain evidence="7 8">KA37</strain>
    </source>
</reference>
<evidence type="ECO:0000259" key="6">
    <source>
        <dbReference type="Pfam" id="PF00425"/>
    </source>
</evidence>
<comment type="caution">
    <text evidence="7">The sequence shown here is derived from an EMBL/GenBank/DDBJ whole genome shotgun (WGS) entry which is preliminary data.</text>
</comment>
<dbReference type="InterPro" id="IPR001544">
    <property type="entry name" value="Aminotrans_IV"/>
</dbReference>
<evidence type="ECO:0000256" key="3">
    <source>
        <dbReference type="ARBA" id="ARBA00014472"/>
    </source>
</evidence>
<dbReference type="GO" id="GO:0000162">
    <property type="term" value="P:L-tryptophan biosynthetic process"/>
    <property type="evidence" value="ECO:0007669"/>
    <property type="project" value="TreeGrafter"/>
</dbReference>
<dbReference type="PROSITE" id="PS00770">
    <property type="entry name" value="AA_TRANSFER_CLASS_4"/>
    <property type="match status" value="1"/>
</dbReference>
<comment type="cofactor">
    <cofactor evidence="1 5">
        <name>pyridoxal 5'-phosphate</name>
        <dbReference type="ChEBI" id="CHEBI:597326"/>
    </cofactor>
</comment>
<dbReference type="PRINTS" id="PR00095">
    <property type="entry name" value="ANTSNTHASEI"/>
</dbReference>
<sequence length="603" mass="63612">MDGKTPFVLLDDARAQGASDAHFFTAPREIFVARQPDEVERVLAAADAARVASGGHLAGYLAYEAGLALEGRLAPLAAARAGATGPLVWLGLFDAPETIPAVDMPGWLATRADGSAGGDMASIGPLDPQVSTGAYLDAFDALQEAIRAGDIYQANLTFPLAGPARGDPLALYAAIRPAAAAGYGGMVFDGSHYLLSFSPELFFALRGGQAKVKPMKGTRPRGGDKAADLAMAEDLSASVKDKAENLMIVDLMRNDLSRVAKAGTVRVEHPFAVETYPTLHTMTTTVLAELEEGRGAVDMLRALFPCGSITGAPKIRAMELIEEAERDARGPYCGAIGRIAPSGDAAFNVAIRTVRLTPGENQRHKAVLGVGGAIVADSDGMEEWRECLVKGAFVRGAAGGHDLIETMRFDAEAGIPLLELHLERLKASAAELGFTFDRHETRNRIQALCFELERDAKVRLVLARSGAVTLESAALPEPLAEPLACLALPHPTVPGDWRLRHKSSDRGFYEAALEAAREAGSGEAILVRADGLVTEGSWTNVFVRGADDVLLTPPAGLGLLPGVLRSSLLESGEAREAELTLDDLAGGFLLGNALRGLMEARLS</sequence>
<dbReference type="InterPro" id="IPR019999">
    <property type="entry name" value="Anth_synth_I-like"/>
</dbReference>
<dbReference type="GO" id="GO:0046820">
    <property type="term" value="F:4-amino-4-deoxychorismate synthase activity"/>
    <property type="evidence" value="ECO:0007669"/>
    <property type="project" value="TreeGrafter"/>
</dbReference>
<gene>
    <name evidence="7" type="ORF">AAW00_07940</name>
</gene>
<dbReference type="Pfam" id="PF00425">
    <property type="entry name" value="Chorismate_bind"/>
    <property type="match status" value="1"/>
</dbReference>
<keyword evidence="8" id="KW-1185">Reference proteome</keyword>
<name>A0A0G9MU39_9SPHN</name>
<evidence type="ECO:0000313" key="8">
    <source>
        <dbReference type="Proteomes" id="UP000053464"/>
    </source>
</evidence>
<proteinExistence type="inferred from homology"/>
<evidence type="ECO:0000256" key="2">
    <source>
        <dbReference type="ARBA" id="ARBA00009320"/>
    </source>
</evidence>